<feature type="chain" id="PRO_5016984648" evidence="15">
    <location>
        <begin position="24"/>
        <end position="647"/>
    </location>
</feature>
<feature type="short sequence motif" description="TonB box" evidence="11">
    <location>
        <begin position="32"/>
        <end position="38"/>
    </location>
</feature>
<evidence type="ECO:0000256" key="6">
    <source>
        <dbReference type="ARBA" id="ARBA00023065"/>
    </source>
</evidence>
<evidence type="ECO:0000259" key="16">
    <source>
        <dbReference type="Pfam" id="PF00593"/>
    </source>
</evidence>
<keyword evidence="8 10" id="KW-0472">Membrane</keyword>
<evidence type="ECO:0000256" key="9">
    <source>
        <dbReference type="ARBA" id="ARBA00023237"/>
    </source>
</evidence>
<dbReference type="InterPro" id="IPR012910">
    <property type="entry name" value="Plug_dom"/>
</dbReference>
<keyword evidence="5 15" id="KW-0732">Signal</keyword>
<dbReference type="GO" id="GO:0015344">
    <property type="term" value="F:siderophore uptake transmembrane transporter activity"/>
    <property type="evidence" value="ECO:0007669"/>
    <property type="project" value="TreeGrafter"/>
</dbReference>
<dbReference type="Proteomes" id="UP000252479">
    <property type="component" value="Unassembled WGS sequence"/>
</dbReference>
<keyword evidence="6" id="KW-0406">Ion transport</keyword>
<feature type="short sequence motif" description="TonB C-terminal box" evidence="12">
    <location>
        <begin position="630"/>
        <end position="647"/>
    </location>
</feature>
<gene>
    <name evidence="18" type="ORF">CIK83_14725</name>
</gene>
<dbReference type="NCBIfam" id="NF010010">
    <property type="entry name" value="PRK13483.1"/>
    <property type="match status" value="1"/>
</dbReference>
<dbReference type="GO" id="GO:0044718">
    <property type="term" value="P:siderophore transmembrane transport"/>
    <property type="evidence" value="ECO:0007669"/>
    <property type="project" value="TreeGrafter"/>
</dbReference>
<sequence>MSTYRLPLSILAGSILLATNTQAAQPKSSTETMVVTASGFEQAEITAPASISVITRDELENKYYRDVTDALKTVPGVTITGGGDNKDISIRGMGSAYTLILVDGKRQSSRQTRPNSDGPGIEAGWLPPIEAIERIEVIRGPMSTLYGSDAIGGVINVITRKDAQQWHGNVQVGTTIQESRKSGDERSANFFATGPLTEKLTAQFNGQTTVRDEDDITNGYEDKDLNSFNSKLTYQLNENHDISLEAGISEQSRAGTVGKSVATSGCRGTCEDTLDEYKRTNYAITHDGNWGAIGQSNTYLQYEDSENKTREMESMNTVFKTSLVTPIYSHTLTSGFEYTYEKLEDYTSNSASDLTELDSYRYAFFLEDEWAIVDSFSLTVGARLDDDENYGTHVSPRAYGVWSITPNWVLKGGVSTGYRAPTLRETSADWAQGSRGGDIYGDPDLKPETSVNQEISLNYQNDFGLSSSVTVFHNDFKDKISRIECPSCGPINSSGSVATKRVNIDKATTQGVEFALGTPLGESVFWNASYTFNDSEQKSGDYKGQPLVQLPKHLFSTDLSWQATADLEAWTQVTYHGEEMEPISGPSSSSLEAPSYTFLDMGVSYQLTGNVSVNAAIYNLLDEEVTYDDYGYVEDGRRYWVGMNVGF</sequence>
<evidence type="ECO:0000259" key="17">
    <source>
        <dbReference type="Pfam" id="PF07715"/>
    </source>
</evidence>
<protein>
    <submittedName>
        <fullName evidence="18">Ligand-gated channel protein</fullName>
    </submittedName>
</protein>
<evidence type="ECO:0000256" key="14">
    <source>
        <dbReference type="SAM" id="MobiDB-lite"/>
    </source>
</evidence>
<evidence type="ECO:0000256" key="3">
    <source>
        <dbReference type="ARBA" id="ARBA00022452"/>
    </source>
</evidence>
<dbReference type="PANTHER" id="PTHR30069">
    <property type="entry name" value="TONB-DEPENDENT OUTER MEMBRANE RECEPTOR"/>
    <property type="match status" value="1"/>
</dbReference>
<dbReference type="EMBL" id="QPGL01000002">
    <property type="protein sequence ID" value="RCS70668.1"/>
    <property type="molecule type" value="Genomic_DNA"/>
</dbReference>
<dbReference type="PROSITE" id="PS52016">
    <property type="entry name" value="TONB_DEPENDENT_REC_3"/>
    <property type="match status" value="1"/>
</dbReference>
<comment type="similarity">
    <text evidence="10 13">Belongs to the TonB-dependent receptor family.</text>
</comment>
<evidence type="ECO:0000256" key="15">
    <source>
        <dbReference type="SAM" id="SignalP"/>
    </source>
</evidence>
<evidence type="ECO:0000256" key="5">
    <source>
        <dbReference type="ARBA" id="ARBA00022729"/>
    </source>
</evidence>
<name>A0A368LJ08_9VIBR</name>
<keyword evidence="3 10" id="KW-1134">Transmembrane beta strand</keyword>
<comment type="subcellular location">
    <subcellularLocation>
        <location evidence="1 10">Cell outer membrane</location>
        <topology evidence="1 10">Multi-pass membrane protein</topology>
    </subcellularLocation>
</comment>
<reference evidence="18 19" key="1">
    <citation type="journal article" date="2017" name="Elife">
        <title>Extensive horizontal gene transfer in cheese-associated bacteria.</title>
        <authorList>
            <person name="Bonham K.S."/>
            <person name="Wolfe B.E."/>
            <person name="Dutton R.J."/>
        </authorList>
    </citation>
    <scope>NUCLEOTIDE SEQUENCE [LARGE SCALE GENOMIC DNA]</scope>
    <source>
        <strain evidence="18 19">JB196</strain>
    </source>
</reference>
<dbReference type="GO" id="GO:0009279">
    <property type="term" value="C:cell outer membrane"/>
    <property type="evidence" value="ECO:0007669"/>
    <property type="project" value="UniProtKB-SubCell"/>
</dbReference>
<keyword evidence="19" id="KW-1185">Reference proteome</keyword>
<proteinExistence type="inferred from homology"/>
<evidence type="ECO:0000256" key="8">
    <source>
        <dbReference type="ARBA" id="ARBA00023136"/>
    </source>
</evidence>
<evidence type="ECO:0000313" key="18">
    <source>
        <dbReference type="EMBL" id="RCS70668.1"/>
    </source>
</evidence>
<keyword evidence="7 11" id="KW-0798">TonB box</keyword>
<dbReference type="Pfam" id="PF00593">
    <property type="entry name" value="TonB_dep_Rec_b-barrel"/>
    <property type="match status" value="1"/>
</dbReference>
<evidence type="ECO:0000256" key="12">
    <source>
        <dbReference type="PROSITE-ProRule" id="PRU10144"/>
    </source>
</evidence>
<evidence type="ECO:0000256" key="11">
    <source>
        <dbReference type="PROSITE-ProRule" id="PRU10143"/>
    </source>
</evidence>
<evidence type="ECO:0000256" key="4">
    <source>
        <dbReference type="ARBA" id="ARBA00022692"/>
    </source>
</evidence>
<dbReference type="OrthoDB" id="9764669at2"/>
<evidence type="ECO:0000256" key="1">
    <source>
        <dbReference type="ARBA" id="ARBA00004571"/>
    </source>
</evidence>
<dbReference type="RefSeq" id="WP_086960037.1">
    <property type="nucleotide sequence ID" value="NZ_AP018681.1"/>
</dbReference>
<evidence type="ECO:0000313" key="19">
    <source>
        <dbReference type="Proteomes" id="UP000252479"/>
    </source>
</evidence>
<dbReference type="InterPro" id="IPR037066">
    <property type="entry name" value="Plug_dom_sf"/>
</dbReference>
<comment type="caution">
    <text evidence="18">The sequence shown here is derived from an EMBL/GenBank/DDBJ whole genome shotgun (WGS) entry which is preliminary data.</text>
</comment>
<organism evidence="18 19">
    <name type="scientific">Vibrio casei</name>
    <dbReference type="NCBI Taxonomy" id="673372"/>
    <lineage>
        <taxon>Bacteria</taxon>
        <taxon>Pseudomonadati</taxon>
        <taxon>Pseudomonadota</taxon>
        <taxon>Gammaproteobacteria</taxon>
        <taxon>Vibrionales</taxon>
        <taxon>Vibrionaceae</taxon>
        <taxon>Vibrio</taxon>
    </lineage>
</organism>
<dbReference type="SUPFAM" id="SSF56935">
    <property type="entry name" value="Porins"/>
    <property type="match status" value="1"/>
</dbReference>
<dbReference type="PANTHER" id="PTHR30069:SF53">
    <property type="entry name" value="COLICIN I RECEPTOR-RELATED"/>
    <property type="match status" value="1"/>
</dbReference>
<feature type="region of interest" description="Disordered" evidence="14">
    <location>
        <begin position="105"/>
        <end position="124"/>
    </location>
</feature>
<dbReference type="AlphaFoldDB" id="A0A368LJ08"/>
<evidence type="ECO:0000256" key="7">
    <source>
        <dbReference type="ARBA" id="ARBA00023077"/>
    </source>
</evidence>
<dbReference type="InterPro" id="IPR010917">
    <property type="entry name" value="TonB_rcpt_CS"/>
</dbReference>
<dbReference type="Gene3D" id="2.40.170.20">
    <property type="entry name" value="TonB-dependent receptor, beta-barrel domain"/>
    <property type="match status" value="1"/>
</dbReference>
<dbReference type="GeneID" id="303190177"/>
<dbReference type="PROSITE" id="PS01156">
    <property type="entry name" value="TONB_DEPENDENT_REC_2"/>
    <property type="match status" value="1"/>
</dbReference>
<accession>A0A368LJ08</accession>
<dbReference type="Pfam" id="PF07715">
    <property type="entry name" value="Plug"/>
    <property type="match status" value="1"/>
</dbReference>
<feature type="domain" description="TonB-dependent receptor plug" evidence="17">
    <location>
        <begin position="46"/>
        <end position="154"/>
    </location>
</feature>
<dbReference type="CDD" id="cd01347">
    <property type="entry name" value="ligand_gated_channel"/>
    <property type="match status" value="1"/>
</dbReference>
<feature type="domain" description="TonB-dependent receptor-like beta-barrel" evidence="16">
    <location>
        <begin position="199"/>
        <end position="620"/>
    </location>
</feature>
<evidence type="ECO:0000256" key="2">
    <source>
        <dbReference type="ARBA" id="ARBA00022448"/>
    </source>
</evidence>
<keyword evidence="9 10" id="KW-0998">Cell outer membrane</keyword>
<feature type="signal peptide" evidence="15">
    <location>
        <begin position="1"/>
        <end position="23"/>
    </location>
</feature>
<evidence type="ECO:0000256" key="10">
    <source>
        <dbReference type="PROSITE-ProRule" id="PRU01360"/>
    </source>
</evidence>
<evidence type="ECO:0000256" key="13">
    <source>
        <dbReference type="RuleBase" id="RU003357"/>
    </source>
</evidence>
<dbReference type="InterPro" id="IPR010916">
    <property type="entry name" value="TonB_box_CS"/>
</dbReference>
<dbReference type="InterPro" id="IPR000531">
    <property type="entry name" value="Beta-barrel_TonB"/>
</dbReference>
<dbReference type="InterPro" id="IPR036942">
    <property type="entry name" value="Beta-barrel_TonB_sf"/>
</dbReference>
<keyword evidence="2 10" id="KW-0813">Transport</keyword>
<dbReference type="PROSITE" id="PS00430">
    <property type="entry name" value="TONB_DEPENDENT_REC_1"/>
    <property type="match status" value="1"/>
</dbReference>
<dbReference type="InterPro" id="IPR039426">
    <property type="entry name" value="TonB-dep_rcpt-like"/>
</dbReference>
<dbReference type="Gene3D" id="2.170.130.10">
    <property type="entry name" value="TonB-dependent receptor, plug domain"/>
    <property type="match status" value="1"/>
</dbReference>
<keyword evidence="4 10" id="KW-0812">Transmembrane</keyword>